<dbReference type="Proteomes" id="UP000612362">
    <property type="component" value="Unassembled WGS sequence"/>
</dbReference>
<comment type="caution">
    <text evidence="1">The sequence shown here is derived from an EMBL/GenBank/DDBJ whole genome shotgun (WGS) entry which is preliminary data.</text>
</comment>
<gene>
    <name evidence="1" type="ORF">KSX_62790</name>
</gene>
<reference evidence="1" key="1">
    <citation type="submission" date="2020-10" db="EMBL/GenBank/DDBJ databases">
        <title>Taxonomic study of unclassified bacteria belonging to the class Ktedonobacteria.</title>
        <authorList>
            <person name="Yabe S."/>
            <person name="Wang C.M."/>
            <person name="Zheng Y."/>
            <person name="Sakai Y."/>
            <person name="Cavaletti L."/>
            <person name="Monciardini P."/>
            <person name="Donadio S."/>
        </authorList>
    </citation>
    <scope>NUCLEOTIDE SEQUENCE</scope>
    <source>
        <strain evidence="1">SOSP1-1</strain>
    </source>
</reference>
<dbReference type="EMBL" id="BNJF01000003">
    <property type="protein sequence ID" value="GHO48116.1"/>
    <property type="molecule type" value="Genomic_DNA"/>
</dbReference>
<organism evidence="1 2">
    <name type="scientific">Ktedonospora formicarum</name>
    <dbReference type="NCBI Taxonomy" id="2778364"/>
    <lineage>
        <taxon>Bacteria</taxon>
        <taxon>Bacillati</taxon>
        <taxon>Chloroflexota</taxon>
        <taxon>Ktedonobacteria</taxon>
        <taxon>Ktedonobacterales</taxon>
        <taxon>Ktedonobacteraceae</taxon>
        <taxon>Ktedonospora</taxon>
    </lineage>
</organism>
<evidence type="ECO:0000313" key="2">
    <source>
        <dbReference type="Proteomes" id="UP000612362"/>
    </source>
</evidence>
<dbReference type="AlphaFoldDB" id="A0A8J3MVN4"/>
<sequence>MANYISSRPPGENRQFHLPQDLAIGTAESMTLRQFNDEVIGLNRAKPFRIIGSASDTNDTNVARHMTELVGDRVTPKRDAITLKAGDVIYVVTFQGNTAQYARHRVSGK</sequence>
<name>A0A8J3MVN4_9CHLR</name>
<keyword evidence="2" id="KW-1185">Reference proteome</keyword>
<accession>A0A8J3MVN4</accession>
<protein>
    <submittedName>
        <fullName evidence="1">Uncharacterized protein</fullName>
    </submittedName>
</protein>
<evidence type="ECO:0000313" key="1">
    <source>
        <dbReference type="EMBL" id="GHO48116.1"/>
    </source>
</evidence>
<proteinExistence type="predicted"/>